<dbReference type="InterPro" id="IPR013815">
    <property type="entry name" value="ATP_grasp_subdomain_1"/>
</dbReference>
<comment type="caution">
    <text evidence="4">The sequence shown here is derived from an EMBL/GenBank/DDBJ whole genome shotgun (WGS) entry which is preliminary data.</text>
</comment>
<evidence type="ECO:0000259" key="3">
    <source>
        <dbReference type="Pfam" id="PF01326"/>
    </source>
</evidence>
<dbReference type="SUPFAM" id="SSF56059">
    <property type="entry name" value="Glutathione synthetase ATP-binding domain-like"/>
    <property type="match status" value="1"/>
</dbReference>
<evidence type="ECO:0000259" key="2">
    <source>
        <dbReference type="Pfam" id="PF00391"/>
    </source>
</evidence>
<organism evidence="4 5">
    <name type="scientific">Aeromicrobium piscarium</name>
    <dbReference type="NCBI Taxonomy" id="2590901"/>
    <lineage>
        <taxon>Bacteria</taxon>
        <taxon>Bacillati</taxon>
        <taxon>Actinomycetota</taxon>
        <taxon>Actinomycetes</taxon>
        <taxon>Propionibacteriales</taxon>
        <taxon>Nocardioidaceae</taxon>
        <taxon>Aeromicrobium</taxon>
    </lineage>
</organism>
<dbReference type="PANTHER" id="PTHR43615:SF1">
    <property type="entry name" value="PPDK_N DOMAIN-CONTAINING PROTEIN"/>
    <property type="match status" value="1"/>
</dbReference>
<dbReference type="Pfam" id="PF01326">
    <property type="entry name" value="PPDK_N"/>
    <property type="match status" value="1"/>
</dbReference>
<proteinExistence type="predicted"/>
<dbReference type="EMBL" id="VLNT01000007">
    <property type="protein sequence ID" value="TSD62728.1"/>
    <property type="molecule type" value="Genomic_DNA"/>
</dbReference>
<gene>
    <name evidence="4" type="ORF">FNM00_10115</name>
</gene>
<dbReference type="RefSeq" id="WP_143913326.1">
    <property type="nucleotide sequence ID" value="NZ_VLNT01000007.1"/>
</dbReference>
<feature type="domain" description="PEP-utilising enzyme mobile" evidence="2">
    <location>
        <begin position="314"/>
        <end position="384"/>
    </location>
</feature>
<evidence type="ECO:0000313" key="4">
    <source>
        <dbReference type="EMBL" id="TSD62728.1"/>
    </source>
</evidence>
<evidence type="ECO:0000313" key="5">
    <source>
        <dbReference type="Proteomes" id="UP000316988"/>
    </source>
</evidence>
<dbReference type="InterPro" id="IPR002192">
    <property type="entry name" value="PPDK_AMP/ATP-bd"/>
</dbReference>
<dbReference type="Gene3D" id="3.50.30.10">
    <property type="entry name" value="Phosphohistidine domain"/>
    <property type="match status" value="1"/>
</dbReference>
<keyword evidence="5" id="KW-1185">Reference proteome</keyword>
<name>A0A554S8Q1_9ACTN</name>
<dbReference type="InterPro" id="IPR036637">
    <property type="entry name" value="Phosphohistidine_dom_sf"/>
</dbReference>
<dbReference type="Pfam" id="PF00391">
    <property type="entry name" value="PEP-utilizers"/>
    <property type="match status" value="1"/>
</dbReference>
<feature type="compositionally biased region" description="Low complexity" evidence="1">
    <location>
        <begin position="281"/>
        <end position="296"/>
    </location>
</feature>
<accession>A0A554S8Q1</accession>
<feature type="region of interest" description="Disordered" evidence="1">
    <location>
        <begin position="276"/>
        <end position="305"/>
    </location>
</feature>
<keyword evidence="4" id="KW-0808">Transferase</keyword>
<keyword evidence="4" id="KW-0418">Kinase</keyword>
<dbReference type="Gene3D" id="3.30.470.20">
    <property type="entry name" value="ATP-grasp fold, B domain"/>
    <property type="match status" value="1"/>
</dbReference>
<dbReference type="SUPFAM" id="SSF52009">
    <property type="entry name" value="Phosphohistidine domain"/>
    <property type="match status" value="1"/>
</dbReference>
<sequence length="390" mass="40586">MFVALLDATPESSGGKAGTLGRLLRAGLPVPDGIALTTDAYRAAATSSVDAPSLFASTDARDQFERRLRELGDQPLAVRSSATDEDTATRSAAGQHETFLAVQGIGEVAVAVRACWDSLHSPTAASYREGSPGAEAAETPAMGVLIQRLVDADASGVMFTPEDPTAATTIEASWGLGSSIVGGTVTPDAFYVESDGSLDRTIADKHTRVDRDGQRLVTRDVPTDDRRRRAIGDPTARRLAELGREIAELLGAPQDIEWAVADGRLWILQARPITASPPASHPGSPLGSGTPGSHGTATGPARIVGGPDDFARVRHGDVLVCSFTTPAWTPLLRMVAAVITETGGVLSHAAIVARELGVPAVLGVPEATRRLKDGMPVTVDGTTGAIVQDR</sequence>
<dbReference type="Gene3D" id="3.30.1490.20">
    <property type="entry name" value="ATP-grasp fold, A domain"/>
    <property type="match status" value="2"/>
</dbReference>
<dbReference type="PANTHER" id="PTHR43615">
    <property type="entry name" value="PHOSPHOENOLPYRUVATE SYNTHASE-RELATED"/>
    <property type="match status" value="1"/>
</dbReference>
<dbReference type="AlphaFoldDB" id="A0A554S8Q1"/>
<dbReference type="Proteomes" id="UP000316988">
    <property type="component" value="Unassembled WGS sequence"/>
</dbReference>
<dbReference type="GO" id="GO:0016301">
    <property type="term" value="F:kinase activity"/>
    <property type="evidence" value="ECO:0007669"/>
    <property type="project" value="UniProtKB-KW"/>
</dbReference>
<dbReference type="GO" id="GO:0005524">
    <property type="term" value="F:ATP binding"/>
    <property type="evidence" value="ECO:0007669"/>
    <property type="project" value="InterPro"/>
</dbReference>
<evidence type="ECO:0000256" key="1">
    <source>
        <dbReference type="SAM" id="MobiDB-lite"/>
    </source>
</evidence>
<dbReference type="InterPro" id="IPR051549">
    <property type="entry name" value="PEP_Utilizing_Enz"/>
</dbReference>
<dbReference type="OrthoDB" id="9765468at2"/>
<keyword evidence="4" id="KW-0670">Pyruvate</keyword>
<reference evidence="4 5" key="1">
    <citation type="submission" date="2019-07" db="EMBL/GenBank/DDBJ databases">
        <authorList>
            <person name="Zhao L.H."/>
        </authorList>
    </citation>
    <scope>NUCLEOTIDE SEQUENCE [LARGE SCALE GENOMIC DNA]</scope>
    <source>
        <strain evidence="4 5">Co35</strain>
    </source>
</reference>
<feature type="domain" description="Pyruvate phosphate dikinase AMP/ATP-binding" evidence="3">
    <location>
        <begin position="62"/>
        <end position="277"/>
    </location>
</feature>
<protein>
    <submittedName>
        <fullName evidence="4">Pyruvate, phosphate dikinase</fullName>
    </submittedName>
</protein>
<dbReference type="InterPro" id="IPR008279">
    <property type="entry name" value="PEP-util_enz_mobile_dom"/>
</dbReference>